<evidence type="ECO:0000256" key="2">
    <source>
        <dbReference type="PIRSR" id="PIRSR005965-1"/>
    </source>
</evidence>
<dbReference type="InterPro" id="IPR008243">
    <property type="entry name" value="Chorismate_mutase_AroH"/>
</dbReference>
<sequence length="123" mass="13447">MSVRGIRGATSVTEDRADLIVAATRELLEEILRLNGIADFEDIISAVFTTTPDLTATFPAEAARSLGMTLVPLLCASEIAVPKSLPRCIRVLLHVNTPKPQKEIVHVYLHEAKKLRPDMTSAQ</sequence>
<keyword evidence="3 4" id="KW-0413">Isomerase</keyword>
<dbReference type="CDD" id="cd02185">
    <property type="entry name" value="AroH"/>
    <property type="match status" value="1"/>
</dbReference>
<dbReference type="Pfam" id="PF07736">
    <property type="entry name" value="CM_1"/>
    <property type="match status" value="1"/>
</dbReference>
<feature type="binding site" evidence="2">
    <location>
        <position position="108"/>
    </location>
    <ligand>
        <name>prephenate</name>
        <dbReference type="ChEBI" id="CHEBI:29934"/>
    </ligand>
</feature>
<dbReference type="EC" id="5.4.99.5" evidence="1 3"/>
<dbReference type="Gene3D" id="3.30.1330.40">
    <property type="entry name" value="RutC-like"/>
    <property type="match status" value="1"/>
</dbReference>
<keyword evidence="2 3" id="KW-0028">Amino-acid biosynthesis</keyword>
<dbReference type="EMBL" id="DSOK01000025">
    <property type="protein sequence ID" value="HEN14002.1"/>
    <property type="molecule type" value="Genomic_DNA"/>
</dbReference>
<dbReference type="NCBIfam" id="TIGR01796">
    <property type="entry name" value="CM_mono_aroH"/>
    <property type="match status" value="1"/>
</dbReference>
<dbReference type="PROSITE" id="PS51167">
    <property type="entry name" value="CHORISMATE_MUT_1"/>
    <property type="match status" value="1"/>
</dbReference>
<dbReference type="GO" id="GO:0009073">
    <property type="term" value="P:aromatic amino acid family biosynthetic process"/>
    <property type="evidence" value="ECO:0007669"/>
    <property type="project" value="UniProtKB-UniRule"/>
</dbReference>
<protein>
    <recommendedName>
        <fullName evidence="1 3">chorismate mutase</fullName>
        <ecNumber evidence="1 3">5.4.99.5</ecNumber>
    </recommendedName>
</protein>
<dbReference type="AlphaFoldDB" id="A0A7C2JXC6"/>
<gene>
    <name evidence="4" type="primary">aroH</name>
    <name evidence="4" type="ORF">ENQ76_00845</name>
</gene>
<dbReference type="PANTHER" id="PTHR21164:SF0">
    <property type="entry name" value="CHORISMATE MUTASE AROH"/>
    <property type="match status" value="1"/>
</dbReference>
<dbReference type="InterPro" id="IPR035959">
    <property type="entry name" value="RutC-like_sf"/>
</dbReference>
<name>A0A7C2JXC6_9PLAN</name>
<keyword evidence="2 3" id="KW-0057">Aromatic amino acid biosynthesis</keyword>
<accession>A0A7C2JXC6</accession>
<organism evidence="4">
    <name type="scientific">Schlesneria paludicola</name>
    <dbReference type="NCBI Taxonomy" id="360056"/>
    <lineage>
        <taxon>Bacteria</taxon>
        <taxon>Pseudomonadati</taxon>
        <taxon>Planctomycetota</taxon>
        <taxon>Planctomycetia</taxon>
        <taxon>Planctomycetales</taxon>
        <taxon>Planctomycetaceae</taxon>
        <taxon>Schlesneria</taxon>
    </lineage>
</organism>
<evidence type="ECO:0000313" key="4">
    <source>
        <dbReference type="EMBL" id="HEN14002.1"/>
    </source>
</evidence>
<evidence type="ECO:0000256" key="3">
    <source>
        <dbReference type="PROSITE-ProRule" id="PRU00514"/>
    </source>
</evidence>
<feature type="binding site" evidence="2">
    <location>
        <position position="90"/>
    </location>
    <ligand>
        <name>prephenate</name>
        <dbReference type="ChEBI" id="CHEBI:29934"/>
    </ligand>
</feature>
<reference evidence="4" key="1">
    <citation type="journal article" date="2020" name="mSystems">
        <title>Genome- and Community-Level Interaction Insights into Carbon Utilization and Element Cycling Functions of Hydrothermarchaeota in Hydrothermal Sediment.</title>
        <authorList>
            <person name="Zhou Z."/>
            <person name="Liu Y."/>
            <person name="Xu W."/>
            <person name="Pan J."/>
            <person name="Luo Z.H."/>
            <person name="Li M."/>
        </authorList>
    </citation>
    <scope>NUCLEOTIDE SEQUENCE [LARGE SCALE GENOMIC DNA]</scope>
    <source>
        <strain evidence="4">SpSt-339</strain>
    </source>
</reference>
<dbReference type="PIRSF" id="PIRSF005965">
    <property type="entry name" value="Chor_mut_AroH"/>
    <property type="match status" value="1"/>
</dbReference>
<feature type="binding site" evidence="2">
    <location>
        <position position="7"/>
    </location>
    <ligand>
        <name>prephenate</name>
        <dbReference type="ChEBI" id="CHEBI:29934"/>
    </ligand>
</feature>
<evidence type="ECO:0000256" key="1">
    <source>
        <dbReference type="NCBIfam" id="TIGR01796"/>
    </source>
</evidence>
<comment type="caution">
    <text evidence="4">The sequence shown here is derived from an EMBL/GenBank/DDBJ whole genome shotgun (WGS) entry which is preliminary data.</text>
</comment>
<dbReference type="GO" id="GO:0008652">
    <property type="term" value="P:amino acid biosynthetic process"/>
    <property type="evidence" value="ECO:0007669"/>
    <property type="project" value="UniProtKB-UniRule"/>
</dbReference>
<comment type="catalytic activity">
    <reaction evidence="3">
        <text>chorismate = prephenate</text>
        <dbReference type="Rhea" id="RHEA:13897"/>
        <dbReference type="ChEBI" id="CHEBI:29748"/>
        <dbReference type="ChEBI" id="CHEBI:29934"/>
        <dbReference type="EC" id="5.4.99.5"/>
    </reaction>
</comment>
<dbReference type="GO" id="GO:0046417">
    <property type="term" value="P:chorismate metabolic process"/>
    <property type="evidence" value="ECO:0007669"/>
    <property type="project" value="TreeGrafter"/>
</dbReference>
<proteinExistence type="predicted"/>
<dbReference type="PANTHER" id="PTHR21164">
    <property type="entry name" value="CHORISMATE MUTASE"/>
    <property type="match status" value="1"/>
</dbReference>
<dbReference type="GO" id="GO:0004106">
    <property type="term" value="F:chorismate mutase activity"/>
    <property type="evidence" value="ECO:0007669"/>
    <property type="project" value="UniProtKB-UniRule"/>
</dbReference>
<dbReference type="SUPFAM" id="SSF55298">
    <property type="entry name" value="YjgF-like"/>
    <property type="match status" value="1"/>
</dbReference>